<reference evidence="1 2" key="1">
    <citation type="submission" date="2023-07" db="EMBL/GenBank/DDBJ databases">
        <title>Sorghum-associated microbial communities from plants grown in Nebraska, USA.</title>
        <authorList>
            <person name="Schachtman D."/>
        </authorList>
    </citation>
    <scope>NUCLEOTIDE SEQUENCE [LARGE SCALE GENOMIC DNA]</scope>
    <source>
        <strain evidence="1 2">BE308</strain>
    </source>
</reference>
<keyword evidence="2" id="KW-1185">Reference proteome</keyword>
<dbReference type="Proteomes" id="UP001268089">
    <property type="component" value="Unassembled WGS sequence"/>
</dbReference>
<protein>
    <submittedName>
        <fullName evidence="1">Uncharacterized protein</fullName>
    </submittedName>
</protein>
<accession>A0ABU1ZQN4</accession>
<gene>
    <name evidence="1" type="ORF">J2X15_003141</name>
</gene>
<name>A0ABU1ZQN4_9BURK</name>
<proteinExistence type="predicted"/>
<evidence type="ECO:0000313" key="1">
    <source>
        <dbReference type="EMBL" id="MDR7307837.1"/>
    </source>
</evidence>
<comment type="caution">
    <text evidence="1">The sequence shown here is derived from an EMBL/GenBank/DDBJ whole genome shotgun (WGS) entry which is preliminary data.</text>
</comment>
<dbReference type="EMBL" id="JAVDXO010000007">
    <property type="protein sequence ID" value="MDR7307837.1"/>
    <property type="molecule type" value="Genomic_DNA"/>
</dbReference>
<organism evidence="1 2">
    <name type="scientific">Rhodoferax saidenbachensis</name>
    <dbReference type="NCBI Taxonomy" id="1484693"/>
    <lineage>
        <taxon>Bacteria</taxon>
        <taxon>Pseudomonadati</taxon>
        <taxon>Pseudomonadota</taxon>
        <taxon>Betaproteobacteria</taxon>
        <taxon>Burkholderiales</taxon>
        <taxon>Comamonadaceae</taxon>
        <taxon>Rhodoferax</taxon>
    </lineage>
</organism>
<sequence>MPLPEHADILLGEQAPLDEVGLELGAPSAAQLTH</sequence>
<evidence type="ECO:0000313" key="2">
    <source>
        <dbReference type="Proteomes" id="UP001268089"/>
    </source>
</evidence>